<dbReference type="PROSITE" id="PS50887">
    <property type="entry name" value="GGDEF"/>
    <property type="match status" value="1"/>
</dbReference>
<dbReference type="InterPro" id="IPR000160">
    <property type="entry name" value="GGDEF_dom"/>
</dbReference>
<protein>
    <recommendedName>
        <fullName evidence="6">GGDEF domain-containing protein</fullName>
    </recommendedName>
</protein>
<dbReference type="SMART" id="SM00267">
    <property type="entry name" value="GGDEF"/>
    <property type="match status" value="1"/>
</dbReference>
<evidence type="ECO:0000256" key="3">
    <source>
        <dbReference type="ARBA" id="ARBA00022989"/>
    </source>
</evidence>
<evidence type="ECO:0000313" key="7">
    <source>
        <dbReference type="EMBL" id="VAW63457.1"/>
    </source>
</evidence>
<dbReference type="Pfam" id="PF13675">
    <property type="entry name" value="PilJ"/>
    <property type="match status" value="1"/>
</dbReference>
<dbReference type="GO" id="GO:0043709">
    <property type="term" value="P:cell adhesion involved in single-species biofilm formation"/>
    <property type="evidence" value="ECO:0007669"/>
    <property type="project" value="TreeGrafter"/>
</dbReference>
<dbReference type="SUPFAM" id="SSF55073">
    <property type="entry name" value="Nucleotide cyclase"/>
    <property type="match status" value="1"/>
</dbReference>
<accession>A0A3B0XJZ6</accession>
<comment type="subcellular location">
    <subcellularLocation>
        <location evidence="1">Membrane</location>
        <topology evidence="1">Multi-pass membrane protein</topology>
    </subcellularLocation>
</comment>
<dbReference type="FunFam" id="3.30.70.270:FF:000001">
    <property type="entry name" value="Diguanylate cyclase domain protein"/>
    <property type="match status" value="1"/>
</dbReference>
<dbReference type="PANTHER" id="PTHR45138">
    <property type="entry name" value="REGULATORY COMPONENTS OF SENSORY TRANSDUCTION SYSTEM"/>
    <property type="match status" value="1"/>
</dbReference>
<dbReference type="GO" id="GO:0005886">
    <property type="term" value="C:plasma membrane"/>
    <property type="evidence" value="ECO:0007669"/>
    <property type="project" value="TreeGrafter"/>
</dbReference>
<dbReference type="GO" id="GO:1902201">
    <property type="term" value="P:negative regulation of bacterial-type flagellum-dependent cell motility"/>
    <property type="evidence" value="ECO:0007669"/>
    <property type="project" value="TreeGrafter"/>
</dbReference>
<dbReference type="PANTHER" id="PTHR45138:SF9">
    <property type="entry name" value="DIGUANYLATE CYCLASE DGCM-RELATED"/>
    <property type="match status" value="1"/>
</dbReference>
<name>A0A3B0XJZ6_9ZZZZ</name>
<dbReference type="InterPro" id="IPR050469">
    <property type="entry name" value="Diguanylate_Cyclase"/>
</dbReference>
<dbReference type="AlphaFoldDB" id="A0A3B0XJZ6"/>
<dbReference type="GO" id="GO:0052621">
    <property type="term" value="F:diguanylate cyclase activity"/>
    <property type="evidence" value="ECO:0007669"/>
    <property type="project" value="TreeGrafter"/>
</dbReference>
<dbReference type="NCBIfam" id="TIGR00254">
    <property type="entry name" value="GGDEF"/>
    <property type="match status" value="1"/>
</dbReference>
<dbReference type="InterPro" id="IPR029095">
    <property type="entry name" value="NarX-like_N"/>
</dbReference>
<dbReference type="InterPro" id="IPR043128">
    <property type="entry name" value="Rev_trsase/Diguanyl_cyclase"/>
</dbReference>
<dbReference type="CDD" id="cd01949">
    <property type="entry name" value="GGDEF"/>
    <property type="match status" value="1"/>
</dbReference>
<keyword evidence="2 5" id="KW-0812">Transmembrane</keyword>
<dbReference type="EMBL" id="UOFI01000041">
    <property type="protein sequence ID" value="VAW63457.1"/>
    <property type="molecule type" value="Genomic_DNA"/>
</dbReference>
<evidence type="ECO:0000256" key="4">
    <source>
        <dbReference type="ARBA" id="ARBA00023136"/>
    </source>
</evidence>
<evidence type="ECO:0000259" key="6">
    <source>
        <dbReference type="PROSITE" id="PS50887"/>
    </source>
</evidence>
<keyword evidence="4 5" id="KW-0472">Membrane</keyword>
<feature type="transmembrane region" description="Helical" evidence="5">
    <location>
        <begin position="6"/>
        <end position="24"/>
    </location>
</feature>
<sequence length="371" mass="43202">MLSLKYIYSIIFISLSAWIIYGYFTTTEIIQNQKEYAHIINISGKQRMLSQKTALIAKLYYETKKTKLKNHLTDLYTTMMQDHSEIINNHLNSEKSASIYYHAPYNLNREINNYLYLISRFLEQEDKETLNKIEASSFSLLPKINTAVYIFEKESNEKTSKLMAREFLILIGTLLTLIFEAVFIVIPAIKISSRKDSELHRLIDERTHELEELSITDQLTSLYNRRKIDKILHSEIEQAKRYHHSFSLILIDIDYFKKVNDTYGHQTGDDVLQDISLLFLSHIRKSDLVGRWGGEEFLIISLEKDSEKVFQFAEKLRLLIESHSFKKTGQLTCSFGIAHFQQEDTLESLLERTDNALYGAKAAGRNCVIAR</sequence>
<evidence type="ECO:0000256" key="1">
    <source>
        <dbReference type="ARBA" id="ARBA00004141"/>
    </source>
</evidence>
<evidence type="ECO:0000256" key="5">
    <source>
        <dbReference type="SAM" id="Phobius"/>
    </source>
</evidence>
<evidence type="ECO:0000256" key="2">
    <source>
        <dbReference type="ARBA" id="ARBA00022692"/>
    </source>
</evidence>
<feature type="transmembrane region" description="Helical" evidence="5">
    <location>
        <begin position="167"/>
        <end position="189"/>
    </location>
</feature>
<feature type="domain" description="GGDEF" evidence="6">
    <location>
        <begin position="244"/>
        <end position="371"/>
    </location>
</feature>
<reference evidence="7" key="1">
    <citation type="submission" date="2018-06" db="EMBL/GenBank/DDBJ databases">
        <authorList>
            <person name="Zhirakovskaya E."/>
        </authorList>
    </citation>
    <scope>NUCLEOTIDE SEQUENCE</scope>
</reference>
<proteinExistence type="predicted"/>
<organism evidence="7">
    <name type="scientific">hydrothermal vent metagenome</name>
    <dbReference type="NCBI Taxonomy" id="652676"/>
    <lineage>
        <taxon>unclassified sequences</taxon>
        <taxon>metagenomes</taxon>
        <taxon>ecological metagenomes</taxon>
    </lineage>
</organism>
<gene>
    <name evidence="7" type="ORF">MNBD_GAMMA09-825</name>
</gene>
<dbReference type="InterPro" id="IPR029787">
    <property type="entry name" value="Nucleotide_cyclase"/>
</dbReference>
<dbReference type="Pfam" id="PF00990">
    <property type="entry name" value="GGDEF"/>
    <property type="match status" value="1"/>
</dbReference>
<keyword evidence="3 5" id="KW-1133">Transmembrane helix</keyword>
<dbReference type="Gene3D" id="3.30.70.270">
    <property type="match status" value="1"/>
</dbReference>